<feature type="transmembrane region" description="Helical" evidence="2">
    <location>
        <begin position="205"/>
        <end position="228"/>
    </location>
</feature>
<protein>
    <submittedName>
        <fullName evidence="3">Uncharacterized protein</fullName>
    </submittedName>
</protein>
<comment type="caution">
    <text evidence="3">The sequence shown here is derived from an EMBL/GenBank/DDBJ whole genome shotgun (WGS) entry which is preliminary data.</text>
</comment>
<name>A0ABQ0G6A2_9PEZI</name>
<feature type="region of interest" description="Disordered" evidence="1">
    <location>
        <begin position="1"/>
        <end position="34"/>
    </location>
</feature>
<feature type="compositionally biased region" description="Low complexity" evidence="1">
    <location>
        <begin position="124"/>
        <end position="136"/>
    </location>
</feature>
<keyword evidence="4" id="KW-1185">Reference proteome</keyword>
<organism evidence="3 4">
    <name type="scientific">Madurella fahalii</name>
    <dbReference type="NCBI Taxonomy" id="1157608"/>
    <lineage>
        <taxon>Eukaryota</taxon>
        <taxon>Fungi</taxon>
        <taxon>Dikarya</taxon>
        <taxon>Ascomycota</taxon>
        <taxon>Pezizomycotina</taxon>
        <taxon>Sordariomycetes</taxon>
        <taxon>Sordariomycetidae</taxon>
        <taxon>Sordariales</taxon>
        <taxon>Sordariales incertae sedis</taxon>
        <taxon>Madurella</taxon>
    </lineage>
</organism>
<sequence>MAKSTTAARLRRTFHYPSDDNDDDASSSTPEVLDEQEQESLITTLAAENESRNASFLRLLAVLPLLSAVPFLLGIIPRTAAAAGPSVLLSLLGLSSLAGTGWLLRRLDTTQTGFAVLDEGGKRGVSAESSSSSGPGLRSGGGMGRGRGREMQGILSGGLSGADKSPLERHLPHLNVGLAVLAFVTGLLERARADGSAAPVGVHPVLLGALPGIVYAVVVGAKVVMAGVDPERELSGLRYGYKGA</sequence>
<feature type="transmembrane region" description="Helical" evidence="2">
    <location>
        <begin position="56"/>
        <end position="76"/>
    </location>
</feature>
<keyword evidence="2" id="KW-0812">Transmembrane</keyword>
<evidence type="ECO:0000256" key="1">
    <source>
        <dbReference type="SAM" id="MobiDB-lite"/>
    </source>
</evidence>
<evidence type="ECO:0000256" key="2">
    <source>
        <dbReference type="SAM" id="Phobius"/>
    </source>
</evidence>
<feature type="transmembrane region" description="Helical" evidence="2">
    <location>
        <begin position="82"/>
        <end position="104"/>
    </location>
</feature>
<keyword evidence="2" id="KW-1133">Transmembrane helix</keyword>
<proteinExistence type="predicted"/>
<keyword evidence="2" id="KW-0472">Membrane</keyword>
<evidence type="ECO:0000313" key="4">
    <source>
        <dbReference type="Proteomes" id="UP001628179"/>
    </source>
</evidence>
<dbReference type="GeneID" id="98174247"/>
<evidence type="ECO:0000313" key="3">
    <source>
        <dbReference type="EMBL" id="GAB1313293.1"/>
    </source>
</evidence>
<reference evidence="3 4" key="1">
    <citation type="submission" date="2024-09" db="EMBL/GenBank/DDBJ databases">
        <title>Itraconazole resistance in Madurella fahalii resulting from another homologue of gene encoding cytochrome P450 14-alpha sterol demethylase (CYP51).</title>
        <authorList>
            <person name="Yoshioka I."/>
            <person name="Fahal A.H."/>
            <person name="Kaneko S."/>
            <person name="Yaguchi T."/>
        </authorList>
    </citation>
    <scope>NUCLEOTIDE SEQUENCE [LARGE SCALE GENOMIC DNA]</scope>
    <source>
        <strain evidence="3 4">IFM 68171</strain>
    </source>
</reference>
<accession>A0ABQ0G6A2</accession>
<feature type="region of interest" description="Disordered" evidence="1">
    <location>
        <begin position="122"/>
        <end position="146"/>
    </location>
</feature>
<gene>
    <name evidence="3" type="ORF">MFIFM68171_03503</name>
</gene>
<dbReference type="Proteomes" id="UP001628179">
    <property type="component" value="Unassembled WGS sequence"/>
</dbReference>
<dbReference type="RefSeq" id="XP_070915025.1">
    <property type="nucleotide sequence ID" value="XM_071058924.1"/>
</dbReference>
<dbReference type="EMBL" id="BAAFSV010000002">
    <property type="protein sequence ID" value="GAB1313293.1"/>
    <property type="molecule type" value="Genomic_DNA"/>
</dbReference>